<dbReference type="PANTHER" id="PTHR10870">
    <property type="entry name" value="CELL CYCLE CHECKPOINT PROTEIN RAD1"/>
    <property type="match status" value="1"/>
</dbReference>
<dbReference type="GO" id="GO:0006281">
    <property type="term" value="P:DNA repair"/>
    <property type="evidence" value="ECO:0007669"/>
    <property type="project" value="UniProtKB-KW"/>
</dbReference>
<dbReference type="Proteomes" id="UP000054144">
    <property type="component" value="Unassembled WGS sequence"/>
</dbReference>
<dbReference type="Gene3D" id="3.70.10.10">
    <property type="match status" value="1"/>
</dbReference>
<evidence type="ECO:0000313" key="7">
    <source>
        <dbReference type="EMBL" id="KIY48327.1"/>
    </source>
</evidence>
<keyword evidence="4" id="KW-0234">DNA repair</keyword>
<evidence type="ECO:0000313" key="8">
    <source>
        <dbReference type="Proteomes" id="UP000054144"/>
    </source>
</evidence>
<protein>
    <submittedName>
        <fullName evidence="7">Rad1-domain-containing protein</fullName>
    </submittedName>
</protein>
<dbReference type="PANTHER" id="PTHR10870:SF0">
    <property type="entry name" value="CELL CYCLE CHECKPOINT PROTEIN RAD1"/>
    <property type="match status" value="1"/>
</dbReference>
<comment type="subcellular location">
    <subcellularLocation>
        <location evidence="1">Nucleus</location>
    </subcellularLocation>
</comment>
<comment type="similarity">
    <text evidence="2">Belongs to the rad1 family.</text>
</comment>
<dbReference type="Pfam" id="PF02144">
    <property type="entry name" value="Rad1"/>
    <property type="match status" value="1"/>
</dbReference>
<dbReference type="InterPro" id="IPR003021">
    <property type="entry name" value="Rad1_Rec1_Rad17"/>
</dbReference>
<evidence type="ECO:0000256" key="4">
    <source>
        <dbReference type="ARBA" id="ARBA00023204"/>
    </source>
</evidence>
<keyword evidence="5" id="KW-0539">Nucleus</keyword>
<gene>
    <name evidence="7" type="ORF">FISHEDRAFT_43738</name>
</gene>
<dbReference type="AlphaFoldDB" id="A0A0D7ABH5"/>
<dbReference type="GO" id="GO:0030896">
    <property type="term" value="C:checkpoint clamp complex"/>
    <property type="evidence" value="ECO:0007669"/>
    <property type="project" value="TreeGrafter"/>
</dbReference>
<keyword evidence="3" id="KW-0227">DNA damage</keyword>
<evidence type="ECO:0000256" key="1">
    <source>
        <dbReference type="ARBA" id="ARBA00004123"/>
    </source>
</evidence>
<reference evidence="7 8" key="1">
    <citation type="journal article" date="2015" name="Fungal Genet. Biol.">
        <title>Evolution of novel wood decay mechanisms in Agaricales revealed by the genome sequences of Fistulina hepatica and Cylindrobasidium torrendii.</title>
        <authorList>
            <person name="Floudas D."/>
            <person name="Held B.W."/>
            <person name="Riley R."/>
            <person name="Nagy L.G."/>
            <person name="Koehler G."/>
            <person name="Ransdell A.S."/>
            <person name="Younus H."/>
            <person name="Chow J."/>
            <person name="Chiniquy J."/>
            <person name="Lipzen A."/>
            <person name="Tritt A."/>
            <person name="Sun H."/>
            <person name="Haridas S."/>
            <person name="LaButti K."/>
            <person name="Ohm R.A."/>
            <person name="Kues U."/>
            <person name="Blanchette R.A."/>
            <person name="Grigoriev I.V."/>
            <person name="Minto R.E."/>
            <person name="Hibbett D.S."/>
        </authorList>
    </citation>
    <scope>NUCLEOTIDE SEQUENCE [LARGE SCALE GENOMIC DNA]</scope>
    <source>
        <strain evidence="7 8">ATCC 64428</strain>
    </source>
</reference>
<sequence length="368" mass="40664">ILKASMPDVRPFATLLRGVYFESQVHVTVTLMRTGLTVSAEAASGSVTGTAYVFPRIFEEYAFRPEQDDTALRDGDGEDEDAESETTVVFKVRLSTVLECLDIFGTASGVPPPPSHKRWRKLDRGDSDPEDEATRRRKVGKGLRHYLGGEKRTSMRMSYQGTGYPLTMLLAEDASGPITTCEITTFEADDCLVLPFEDEATDFEGKWLGVFSYDTSDRNVQSSWLADALSEVDSTCKIITFISGPPATDTNGPQRTSASLLKLEATGNQGSIELEYPNDREVLETFECNADVNFKQVFSPSRPYAFFSIAYTMKALQSSTKTSLRITDDGLLSMQFLMPSRTAKGGQSEAFVEFRVRGSRCLPFIHGS</sequence>
<evidence type="ECO:0000256" key="5">
    <source>
        <dbReference type="ARBA" id="ARBA00023242"/>
    </source>
</evidence>
<organism evidence="7 8">
    <name type="scientific">Fistulina hepatica ATCC 64428</name>
    <dbReference type="NCBI Taxonomy" id="1128425"/>
    <lineage>
        <taxon>Eukaryota</taxon>
        <taxon>Fungi</taxon>
        <taxon>Dikarya</taxon>
        <taxon>Basidiomycota</taxon>
        <taxon>Agaricomycotina</taxon>
        <taxon>Agaricomycetes</taxon>
        <taxon>Agaricomycetidae</taxon>
        <taxon>Agaricales</taxon>
        <taxon>Fistulinaceae</taxon>
        <taxon>Fistulina</taxon>
    </lineage>
</organism>
<dbReference type="EMBL" id="KN881851">
    <property type="protein sequence ID" value="KIY48327.1"/>
    <property type="molecule type" value="Genomic_DNA"/>
</dbReference>
<dbReference type="PRINTS" id="PR01245">
    <property type="entry name" value="RAD1REC1"/>
</dbReference>
<dbReference type="GO" id="GO:0000077">
    <property type="term" value="P:DNA damage checkpoint signaling"/>
    <property type="evidence" value="ECO:0007669"/>
    <property type="project" value="InterPro"/>
</dbReference>
<proteinExistence type="inferred from homology"/>
<name>A0A0D7ABH5_9AGAR</name>
<feature type="region of interest" description="Disordered" evidence="6">
    <location>
        <begin position="109"/>
        <end position="139"/>
    </location>
</feature>
<dbReference type="OrthoDB" id="337581at2759"/>
<evidence type="ECO:0000256" key="3">
    <source>
        <dbReference type="ARBA" id="ARBA00022763"/>
    </source>
</evidence>
<keyword evidence="8" id="KW-1185">Reference proteome</keyword>
<evidence type="ECO:0000256" key="6">
    <source>
        <dbReference type="SAM" id="MobiDB-lite"/>
    </source>
</evidence>
<feature type="non-terminal residue" evidence="7">
    <location>
        <position position="1"/>
    </location>
</feature>
<evidence type="ECO:0000256" key="2">
    <source>
        <dbReference type="ARBA" id="ARBA00010991"/>
    </source>
</evidence>
<accession>A0A0D7ABH5</accession>